<evidence type="ECO:0000313" key="1">
    <source>
        <dbReference type="EMBL" id="CAB4918326.1"/>
    </source>
</evidence>
<reference evidence="1" key="1">
    <citation type="submission" date="2020-05" db="EMBL/GenBank/DDBJ databases">
        <authorList>
            <person name="Chiriac C."/>
            <person name="Salcher M."/>
            <person name="Ghai R."/>
            <person name="Kavagutti S V."/>
        </authorList>
    </citation>
    <scope>NUCLEOTIDE SEQUENCE</scope>
</reference>
<name>A0A6J7HI77_9ZZZZ</name>
<dbReference type="SUPFAM" id="SSF54862">
    <property type="entry name" value="4Fe-4S ferredoxins"/>
    <property type="match status" value="1"/>
</dbReference>
<proteinExistence type="predicted"/>
<sequence>MSLTPSILADDCAGHGDCVDIAPEVFAIEGDIAVVIGSGPDELLMKAAESCPSVAIVLTDDAGDQVYP</sequence>
<protein>
    <submittedName>
        <fullName evidence="1">Unannotated protein</fullName>
    </submittedName>
</protein>
<gene>
    <name evidence="1" type="ORF">UFOPK3674_00376</name>
</gene>
<dbReference type="Pfam" id="PF13370">
    <property type="entry name" value="Fer4_13"/>
    <property type="match status" value="1"/>
</dbReference>
<dbReference type="AlphaFoldDB" id="A0A6J7HI77"/>
<organism evidence="1">
    <name type="scientific">freshwater metagenome</name>
    <dbReference type="NCBI Taxonomy" id="449393"/>
    <lineage>
        <taxon>unclassified sequences</taxon>
        <taxon>metagenomes</taxon>
        <taxon>ecological metagenomes</taxon>
    </lineage>
</organism>
<accession>A0A6J7HI77</accession>
<dbReference type="Gene3D" id="3.30.70.20">
    <property type="match status" value="1"/>
</dbReference>
<dbReference type="EMBL" id="CAFBMX010000002">
    <property type="protein sequence ID" value="CAB4918326.1"/>
    <property type="molecule type" value="Genomic_DNA"/>
</dbReference>